<dbReference type="SUPFAM" id="SSF50341">
    <property type="entry name" value="CheW-like"/>
    <property type="match status" value="1"/>
</dbReference>
<reference evidence="15" key="2">
    <citation type="journal article" date="2021" name="PeerJ">
        <title>Extensive microbial diversity within the chicken gut microbiome revealed by metagenomics and culture.</title>
        <authorList>
            <person name="Gilroy R."/>
            <person name="Ravi A."/>
            <person name="Getino M."/>
            <person name="Pursley I."/>
            <person name="Horton D.L."/>
            <person name="Alikhan N.F."/>
            <person name="Baker D."/>
            <person name="Gharbi K."/>
            <person name="Hall N."/>
            <person name="Watson M."/>
            <person name="Adriaenssens E.M."/>
            <person name="Foster-Nyarko E."/>
            <person name="Jarju S."/>
            <person name="Secka A."/>
            <person name="Antonio M."/>
            <person name="Oren A."/>
            <person name="Chaudhuri R.R."/>
            <person name="La Ragione R."/>
            <person name="Hildebrand F."/>
            <person name="Pallen M.J."/>
        </authorList>
    </citation>
    <scope>NUCLEOTIDE SEQUENCE</scope>
    <source>
        <strain evidence="15">CHK154-7741</strain>
    </source>
</reference>
<evidence type="ECO:0000256" key="3">
    <source>
        <dbReference type="ARBA" id="ARBA00018672"/>
    </source>
</evidence>
<dbReference type="InterPro" id="IPR036061">
    <property type="entry name" value="CheW-like_dom_sf"/>
</dbReference>
<gene>
    <name evidence="15" type="ORF">IAD26_08755</name>
</gene>
<dbReference type="GO" id="GO:0005737">
    <property type="term" value="C:cytoplasm"/>
    <property type="evidence" value="ECO:0007669"/>
    <property type="project" value="InterPro"/>
</dbReference>
<feature type="domain" description="Histidine kinase" evidence="12">
    <location>
        <begin position="369"/>
        <end position="582"/>
    </location>
</feature>
<dbReference type="SUPFAM" id="SSF55874">
    <property type="entry name" value="ATPase domain of HSP90 chaperone/DNA topoisomerase II/histidine kinase"/>
    <property type="match status" value="1"/>
</dbReference>
<reference evidence="15" key="1">
    <citation type="submission" date="2020-10" db="EMBL/GenBank/DDBJ databases">
        <authorList>
            <person name="Gilroy R."/>
        </authorList>
    </citation>
    <scope>NUCLEOTIDE SEQUENCE</scope>
    <source>
        <strain evidence="15">CHK154-7741</strain>
    </source>
</reference>
<evidence type="ECO:0000259" key="14">
    <source>
        <dbReference type="PROSITE" id="PS50851"/>
    </source>
</evidence>
<dbReference type="PROSITE" id="PS50110">
    <property type="entry name" value="RESPONSE_REGULATORY"/>
    <property type="match status" value="1"/>
</dbReference>
<proteinExistence type="predicted"/>
<dbReference type="Gene3D" id="3.40.50.2300">
    <property type="match status" value="1"/>
</dbReference>
<accession>A0A9D1SRY7</accession>
<organism evidence="15 16">
    <name type="scientific">Candidatus Limenecus avicola</name>
    <dbReference type="NCBI Taxonomy" id="2840847"/>
    <lineage>
        <taxon>Bacteria</taxon>
        <taxon>Bacillati</taxon>
        <taxon>Bacillota</taxon>
        <taxon>Clostridia</taxon>
        <taxon>Eubacteriales</taxon>
        <taxon>Clostridiaceae</taxon>
        <taxon>Clostridiaceae incertae sedis</taxon>
        <taxon>Candidatus Limenecus</taxon>
    </lineage>
</organism>
<dbReference type="InterPro" id="IPR004105">
    <property type="entry name" value="CheA-like_dim"/>
</dbReference>
<dbReference type="Gene3D" id="3.30.565.10">
    <property type="entry name" value="Histidine kinase-like ATPase, C-terminal domain"/>
    <property type="match status" value="1"/>
</dbReference>
<dbReference type="InterPro" id="IPR001789">
    <property type="entry name" value="Sig_transdc_resp-reg_receiver"/>
</dbReference>
<dbReference type="SMART" id="SM00448">
    <property type="entry name" value="REC"/>
    <property type="match status" value="1"/>
</dbReference>
<evidence type="ECO:0000256" key="5">
    <source>
        <dbReference type="ARBA" id="ARBA00022553"/>
    </source>
</evidence>
<dbReference type="Gene3D" id="2.30.30.40">
    <property type="entry name" value="SH3 Domains"/>
    <property type="match status" value="1"/>
</dbReference>
<keyword evidence="7" id="KW-0418">Kinase</keyword>
<comment type="caution">
    <text evidence="15">The sequence shown here is derived from an EMBL/GenBank/DDBJ whole genome shotgun (WGS) entry which is preliminary data.</text>
</comment>
<evidence type="ECO:0000256" key="2">
    <source>
        <dbReference type="ARBA" id="ARBA00012438"/>
    </source>
</evidence>
<comment type="function">
    <text evidence="9">May play the central regulatory role in sporulation. It may be an element of the effector pathway responsible for the activation of sporulation genes in response to nutritional stress. Spo0A may act in concert with spo0H (a sigma factor) to control the expression of some genes that are critical to the sporulation process.</text>
</comment>
<dbReference type="CDD" id="cd16916">
    <property type="entry name" value="HATPase_CheA-like"/>
    <property type="match status" value="1"/>
</dbReference>
<dbReference type="Pfam" id="PF02895">
    <property type="entry name" value="H-kinase_dim"/>
    <property type="match status" value="1"/>
</dbReference>
<dbReference type="InterPro" id="IPR002545">
    <property type="entry name" value="CheW-lke_dom"/>
</dbReference>
<dbReference type="FunFam" id="3.30.565.10:FF:000016">
    <property type="entry name" value="Chemotaxis protein CheA, putative"/>
    <property type="match status" value="1"/>
</dbReference>
<keyword evidence="6" id="KW-0808">Transferase</keyword>
<dbReference type="SUPFAM" id="SSF52172">
    <property type="entry name" value="CheY-like"/>
    <property type="match status" value="1"/>
</dbReference>
<keyword evidence="5 10" id="KW-0597">Phosphoprotein</keyword>
<dbReference type="PANTHER" id="PTHR43395">
    <property type="entry name" value="SENSOR HISTIDINE KINASE CHEA"/>
    <property type="match status" value="1"/>
</dbReference>
<evidence type="ECO:0000256" key="11">
    <source>
        <dbReference type="SAM" id="MobiDB-lite"/>
    </source>
</evidence>
<dbReference type="CDD" id="cd00156">
    <property type="entry name" value="REC"/>
    <property type="match status" value="1"/>
</dbReference>
<evidence type="ECO:0000313" key="15">
    <source>
        <dbReference type="EMBL" id="HIU93205.1"/>
    </source>
</evidence>
<dbReference type="PROSITE" id="PS50109">
    <property type="entry name" value="HIS_KIN"/>
    <property type="match status" value="1"/>
</dbReference>
<keyword evidence="4" id="KW-0145">Chemotaxis</keyword>
<evidence type="ECO:0000256" key="6">
    <source>
        <dbReference type="ARBA" id="ARBA00022679"/>
    </source>
</evidence>
<dbReference type="InterPro" id="IPR037006">
    <property type="entry name" value="CheA-like_homodim_sf"/>
</dbReference>
<dbReference type="Proteomes" id="UP000886748">
    <property type="component" value="Unassembled WGS sequence"/>
</dbReference>
<dbReference type="GO" id="GO:0000155">
    <property type="term" value="F:phosphorelay sensor kinase activity"/>
    <property type="evidence" value="ECO:0007669"/>
    <property type="project" value="InterPro"/>
</dbReference>
<keyword evidence="8" id="KW-0902">Two-component regulatory system</keyword>
<dbReference type="InterPro" id="IPR004358">
    <property type="entry name" value="Sig_transdc_His_kin-like_C"/>
</dbReference>
<dbReference type="InterPro" id="IPR011006">
    <property type="entry name" value="CheY-like_superfamily"/>
</dbReference>
<dbReference type="InterPro" id="IPR051315">
    <property type="entry name" value="Bact_Chemotaxis_CheA"/>
</dbReference>
<feature type="compositionally biased region" description="Basic and acidic residues" evidence="11">
    <location>
        <begin position="100"/>
        <end position="111"/>
    </location>
</feature>
<feature type="domain" description="Response regulatory" evidence="13">
    <location>
        <begin position="743"/>
        <end position="857"/>
    </location>
</feature>
<evidence type="ECO:0000256" key="9">
    <source>
        <dbReference type="ARBA" id="ARBA00024867"/>
    </source>
</evidence>
<evidence type="ECO:0000259" key="13">
    <source>
        <dbReference type="PROSITE" id="PS50110"/>
    </source>
</evidence>
<feature type="domain" description="CheW-like" evidence="14">
    <location>
        <begin position="584"/>
        <end position="720"/>
    </location>
</feature>
<protein>
    <recommendedName>
        <fullName evidence="3">Stage 0 sporulation protein A homolog</fullName>
        <ecNumber evidence="2">2.7.13.3</ecNumber>
    </recommendedName>
</protein>
<evidence type="ECO:0000259" key="12">
    <source>
        <dbReference type="PROSITE" id="PS50109"/>
    </source>
</evidence>
<dbReference type="GO" id="GO:0006935">
    <property type="term" value="P:chemotaxis"/>
    <property type="evidence" value="ECO:0007669"/>
    <property type="project" value="UniProtKB-KW"/>
</dbReference>
<dbReference type="InterPro" id="IPR003594">
    <property type="entry name" value="HATPase_dom"/>
</dbReference>
<dbReference type="PANTHER" id="PTHR43395:SF1">
    <property type="entry name" value="CHEMOTAXIS PROTEIN CHEA"/>
    <property type="match status" value="1"/>
</dbReference>
<dbReference type="SMART" id="SM00260">
    <property type="entry name" value="CheW"/>
    <property type="match status" value="1"/>
</dbReference>
<feature type="region of interest" description="Disordered" evidence="11">
    <location>
        <begin position="100"/>
        <end position="119"/>
    </location>
</feature>
<dbReference type="Pfam" id="PF02518">
    <property type="entry name" value="HATPase_c"/>
    <property type="match status" value="1"/>
</dbReference>
<dbReference type="Gene3D" id="1.10.287.560">
    <property type="entry name" value="Histidine kinase CheA-like, homodimeric domain"/>
    <property type="match status" value="1"/>
</dbReference>
<feature type="modified residue" description="4-aspartylphosphate" evidence="10">
    <location>
        <position position="792"/>
    </location>
</feature>
<evidence type="ECO:0000256" key="7">
    <source>
        <dbReference type="ARBA" id="ARBA00022777"/>
    </source>
</evidence>
<evidence type="ECO:0000256" key="1">
    <source>
        <dbReference type="ARBA" id="ARBA00000085"/>
    </source>
</evidence>
<dbReference type="SMART" id="SM01231">
    <property type="entry name" value="H-kinase_dim"/>
    <property type="match status" value="1"/>
</dbReference>
<dbReference type="AlphaFoldDB" id="A0A9D1SRY7"/>
<evidence type="ECO:0000256" key="8">
    <source>
        <dbReference type="ARBA" id="ARBA00023012"/>
    </source>
</evidence>
<dbReference type="InterPro" id="IPR005467">
    <property type="entry name" value="His_kinase_dom"/>
</dbReference>
<dbReference type="PRINTS" id="PR00344">
    <property type="entry name" value="BCTRLSENSOR"/>
</dbReference>
<dbReference type="Pfam" id="PF00072">
    <property type="entry name" value="Response_reg"/>
    <property type="match status" value="1"/>
</dbReference>
<dbReference type="EC" id="2.7.13.3" evidence="2"/>
<dbReference type="EMBL" id="DVOD01000062">
    <property type="protein sequence ID" value="HIU93205.1"/>
    <property type="molecule type" value="Genomic_DNA"/>
</dbReference>
<comment type="catalytic activity">
    <reaction evidence="1">
        <text>ATP + protein L-histidine = ADP + protein N-phospho-L-histidine.</text>
        <dbReference type="EC" id="2.7.13.3"/>
    </reaction>
</comment>
<evidence type="ECO:0000256" key="10">
    <source>
        <dbReference type="PROSITE-ProRule" id="PRU00169"/>
    </source>
</evidence>
<dbReference type="PROSITE" id="PS50851">
    <property type="entry name" value="CHEW"/>
    <property type="match status" value="1"/>
</dbReference>
<feature type="non-terminal residue" evidence="15">
    <location>
        <position position="1"/>
    </location>
</feature>
<sequence>LLLKNMQGEEGSSYIETFCDVIKQLDEKFEETNFYEIKNEIKNIFAKVDFVIKSSNLMTDDEIKDIDNKLTNTVNFLNKIYEDLGIEKIDVKEKVSQKIQQDKDNAKDKQNKNQTSAHSDTLNNLAEKIEFLKEGFNKFESDLSQVPQLYDEIKSLVEITNKKEIKQICDKIMEILAIVKKGKTLPDKEIITILKQSLLSVEKLTLETKEEQDDVTLVLQRLDIIKQMMDLNSSVNPLSNLSSTLDESSLPVKKAQDFFNSFETTSIRTLRVDSKKLDRLVSQMGELIIGRIKHKKNISELENILSDLTEWRNFNHKSQSFIKYYDRKYINSEDAVDYSTLSVFSKQIFSIFQENSSKIIKLNNRILNLQKSLDEEDTKLNTIVTQLESMIKNIRVLPLATIFHMFPRMIRDISKDTGKDIELLISGSETSADKKVIEEIKAPLMHIIRNSIDHGIETPQERIAAGKSPKGKIYLIAKSMQNKIIIEIHDDGRGIDLQKIVNRALEKNMITQKEAQYLSAEQIMNIIFWPGFSTEQVVTELSGRGVGLDIVQTKISQLNGTVKVFSVPNQGTKITIELPISMSTLKAFIVECSQQFFAMPMTSIKNVMWIKEEDIYLRNDTKSIIIEGKTVNLFYLSELMKLPLSEESSKSNKKTVILIEVENSLMGIIVDRILGDQNILQKKLDPPIMKLKNISGITTLANGDVCLILNLPELYKSTYTPVEKPLIPVPSYKLRARENKDYKILIVDDSITTRELLKNILIHWGYSFEMVKNPKEAFEILYKENFDLILSDMEMPEMDGSMFIKELKNTPKFKDIPVVLITSYDTERLAKDIPDIDAFIKKSNFNQDYLLDVIEKLLKYE</sequence>
<evidence type="ECO:0000313" key="16">
    <source>
        <dbReference type="Proteomes" id="UP000886748"/>
    </source>
</evidence>
<dbReference type="SMART" id="SM00387">
    <property type="entry name" value="HATPase_c"/>
    <property type="match status" value="1"/>
</dbReference>
<name>A0A9D1SRY7_9CLOT</name>
<dbReference type="Pfam" id="PF01584">
    <property type="entry name" value="CheW"/>
    <property type="match status" value="1"/>
</dbReference>
<dbReference type="InterPro" id="IPR036890">
    <property type="entry name" value="HATPase_C_sf"/>
</dbReference>
<evidence type="ECO:0000256" key="4">
    <source>
        <dbReference type="ARBA" id="ARBA00022500"/>
    </source>
</evidence>